<gene>
    <name evidence="1" type="ORF">L6452_19374</name>
</gene>
<accession>A0ACB9B974</accession>
<name>A0ACB9B974_ARCLA</name>
<dbReference type="Proteomes" id="UP001055879">
    <property type="component" value="Linkage Group LG06"/>
</dbReference>
<reference evidence="1 2" key="2">
    <citation type="journal article" date="2022" name="Mol. Ecol. Resour.">
        <title>The genomes of chicory, endive, great burdock and yacon provide insights into Asteraceae paleo-polyploidization history and plant inulin production.</title>
        <authorList>
            <person name="Fan W."/>
            <person name="Wang S."/>
            <person name="Wang H."/>
            <person name="Wang A."/>
            <person name="Jiang F."/>
            <person name="Liu H."/>
            <person name="Zhao H."/>
            <person name="Xu D."/>
            <person name="Zhang Y."/>
        </authorList>
    </citation>
    <scope>NUCLEOTIDE SEQUENCE [LARGE SCALE GENOMIC DNA]</scope>
    <source>
        <strain evidence="2">cv. Niubang</strain>
    </source>
</reference>
<comment type="caution">
    <text evidence="1">The sequence shown here is derived from an EMBL/GenBank/DDBJ whole genome shotgun (WGS) entry which is preliminary data.</text>
</comment>
<organism evidence="1 2">
    <name type="scientific">Arctium lappa</name>
    <name type="common">Greater burdock</name>
    <name type="synonym">Lappa major</name>
    <dbReference type="NCBI Taxonomy" id="4217"/>
    <lineage>
        <taxon>Eukaryota</taxon>
        <taxon>Viridiplantae</taxon>
        <taxon>Streptophyta</taxon>
        <taxon>Embryophyta</taxon>
        <taxon>Tracheophyta</taxon>
        <taxon>Spermatophyta</taxon>
        <taxon>Magnoliopsida</taxon>
        <taxon>eudicotyledons</taxon>
        <taxon>Gunneridae</taxon>
        <taxon>Pentapetalae</taxon>
        <taxon>asterids</taxon>
        <taxon>campanulids</taxon>
        <taxon>Asterales</taxon>
        <taxon>Asteraceae</taxon>
        <taxon>Carduoideae</taxon>
        <taxon>Cardueae</taxon>
        <taxon>Arctiinae</taxon>
        <taxon>Arctium</taxon>
    </lineage>
</organism>
<evidence type="ECO:0000313" key="1">
    <source>
        <dbReference type="EMBL" id="KAI3718500.1"/>
    </source>
</evidence>
<protein>
    <submittedName>
        <fullName evidence="1">Uncharacterized protein</fullName>
    </submittedName>
</protein>
<evidence type="ECO:0000313" key="2">
    <source>
        <dbReference type="Proteomes" id="UP001055879"/>
    </source>
</evidence>
<proteinExistence type="predicted"/>
<dbReference type="EMBL" id="CM042052">
    <property type="protein sequence ID" value="KAI3718500.1"/>
    <property type="molecule type" value="Genomic_DNA"/>
</dbReference>
<sequence>MTTVLLLLAIDIDQISLLLPPSTIFRMKLSTLPVIHYCSVVERDLNRRLPPCLRSKPFGRFLLLKPFDYWLTLICLCFFTNLDPCFNRFQSCQRLSIQT</sequence>
<reference evidence="2" key="1">
    <citation type="journal article" date="2022" name="Mol. Ecol. Resour.">
        <title>The genomes of chicory, endive, great burdock and yacon provide insights into Asteraceae palaeo-polyploidization history and plant inulin production.</title>
        <authorList>
            <person name="Fan W."/>
            <person name="Wang S."/>
            <person name="Wang H."/>
            <person name="Wang A."/>
            <person name="Jiang F."/>
            <person name="Liu H."/>
            <person name="Zhao H."/>
            <person name="Xu D."/>
            <person name="Zhang Y."/>
        </authorList>
    </citation>
    <scope>NUCLEOTIDE SEQUENCE [LARGE SCALE GENOMIC DNA]</scope>
    <source>
        <strain evidence="2">cv. Niubang</strain>
    </source>
</reference>
<keyword evidence="2" id="KW-1185">Reference proteome</keyword>